<gene>
    <name evidence="2" type="ORF">CLOSYM_04029</name>
</gene>
<name>A0ABC9TT80_CLOSY</name>
<dbReference type="EMBL" id="AWSU01000328">
    <property type="protein sequence ID" value="ERI74412.1"/>
    <property type="molecule type" value="Genomic_DNA"/>
</dbReference>
<proteinExistence type="predicted"/>
<organism evidence="2 3">
    <name type="scientific">[Clostridium] symbiosum ATCC 14940</name>
    <dbReference type="NCBI Taxonomy" id="411472"/>
    <lineage>
        <taxon>Bacteria</taxon>
        <taxon>Bacillati</taxon>
        <taxon>Bacillota</taxon>
        <taxon>Clostridia</taxon>
        <taxon>Lachnospirales</taxon>
        <taxon>Lachnospiraceae</taxon>
        <taxon>Otoolea</taxon>
    </lineage>
</organism>
<evidence type="ECO:0000313" key="2">
    <source>
        <dbReference type="EMBL" id="ERI74412.1"/>
    </source>
</evidence>
<evidence type="ECO:0000313" key="3">
    <source>
        <dbReference type="Proteomes" id="UP000016491"/>
    </source>
</evidence>
<sequence length="73" mass="8054">MEFCEAIFCIYILFNRNASTVIRLNRDCEARLARGVSAGTLEKMAEYKNPYTGDNDSGSGEPNAGEDKDGKND</sequence>
<dbReference type="Proteomes" id="UP000016491">
    <property type="component" value="Unassembled WGS sequence"/>
</dbReference>
<reference evidence="2 3" key="1">
    <citation type="submission" date="2013-07" db="EMBL/GenBank/DDBJ databases">
        <authorList>
            <person name="Weinstock G."/>
            <person name="Sodergren E."/>
            <person name="Wylie T."/>
            <person name="Fulton L."/>
            <person name="Fulton R."/>
            <person name="Fronick C."/>
            <person name="O'Laughlin M."/>
            <person name="Godfrey J."/>
            <person name="Miner T."/>
            <person name="Herter B."/>
            <person name="Appelbaum E."/>
            <person name="Cordes M."/>
            <person name="Lek S."/>
            <person name="Wollam A."/>
            <person name="Pepin K.H."/>
            <person name="Palsikar V.B."/>
            <person name="Mitreva M."/>
            <person name="Wilson R.K."/>
        </authorList>
    </citation>
    <scope>NUCLEOTIDE SEQUENCE [LARGE SCALE GENOMIC DNA]</scope>
    <source>
        <strain evidence="2 3">ATCC 14940</strain>
    </source>
</reference>
<dbReference type="AlphaFoldDB" id="A0ABC9TT80"/>
<dbReference type="RefSeq" id="WP_021641206.1">
    <property type="nucleotide sequence ID" value="NZ_KE992844.1"/>
</dbReference>
<accession>A0ABC9TT80</accession>
<feature type="region of interest" description="Disordered" evidence="1">
    <location>
        <begin position="47"/>
        <end position="73"/>
    </location>
</feature>
<evidence type="ECO:0000256" key="1">
    <source>
        <dbReference type="SAM" id="MobiDB-lite"/>
    </source>
</evidence>
<protein>
    <submittedName>
        <fullName evidence="2">Uncharacterized protein</fullName>
    </submittedName>
</protein>
<comment type="caution">
    <text evidence="2">The sequence shown here is derived from an EMBL/GenBank/DDBJ whole genome shotgun (WGS) entry which is preliminary data.</text>
</comment>